<organism evidence="2 3">
    <name type="scientific">Naegleria lovaniensis</name>
    <name type="common">Amoeba</name>
    <dbReference type="NCBI Taxonomy" id="51637"/>
    <lineage>
        <taxon>Eukaryota</taxon>
        <taxon>Discoba</taxon>
        <taxon>Heterolobosea</taxon>
        <taxon>Tetramitia</taxon>
        <taxon>Eutetramitia</taxon>
        <taxon>Vahlkampfiidae</taxon>
        <taxon>Naegleria</taxon>
    </lineage>
</organism>
<protein>
    <submittedName>
        <fullName evidence="2">Uncharacterized protein</fullName>
    </submittedName>
</protein>
<dbReference type="RefSeq" id="XP_044547858.1">
    <property type="nucleotide sequence ID" value="XM_044695125.1"/>
</dbReference>
<dbReference type="AlphaFoldDB" id="A0AA88GNC3"/>
<gene>
    <name evidence="2" type="ORF">C9374_005381</name>
</gene>
<evidence type="ECO:0000313" key="3">
    <source>
        <dbReference type="Proteomes" id="UP000816034"/>
    </source>
</evidence>
<reference evidence="2 3" key="1">
    <citation type="journal article" date="2018" name="BMC Genomics">
        <title>The genome of Naegleria lovaniensis, the basis for a comparative approach to unravel pathogenicity factors of the human pathogenic amoeba N. fowleri.</title>
        <authorList>
            <person name="Liechti N."/>
            <person name="Schurch N."/>
            <person name="Bruggmann R."/>
            <person name="Wittwer M."/>
        </authorList>
    </citation>
    <scope>NUCLEOTIDE SEQUENCE [LARGE SCALE GENOMIC DNA]</scope>
    <source>
        <strain evidence="2 3">ATCC 30569</strain>
    </source>
</reference>
<proteinExistence type="predicted"/>
<dbReference type="GeneID" id="68097836"/>
<dbReference type="EMBL" id="PYSW02000024">
    <property type="protein sequence ID" value="KAG2382179.1"/>
    <property type="molecule type" value="Genomic_DNA"/>
</dbReference>
<dbReference type="Proteomes" id="UP000816034">
    <property type="component" value="Unassembled WGS sequence"/>
</dbReference>
<keyword evidence="3" id="KW-1185">Reference proteome</keyword>
<name>A0AA88GNC3_NAELO</name>
<evidence type="ECO:0000313" key="2">
    <source>
        <dbReference type="EMBL" id="KAG2382179.1"/>
    </source>
</evidence>
<feature type="compositionally biased region" description="Basic and acidic residues" evidence="1">
    <location>
        <begin position="42"/>
        <end position="56"/>
    </location>
</feature>
<evidence type="ECO:0000256" key="1">
    <source>
        <dbReference type="SAM" id="MobiDB-lite"/>
    </source>
</evidence>
<comment type="caution">
    <text evidence="2">The sequence shown here is derived from an EMBL/GenBank/DDBJ whole genome shotgun (WGS) entry which is preliminary data.</text>
</comment>
<feature type="region of interest" description="Disordered" evidence="1">
    <location>
        <begin position="42"/>
        <end position="68"/>
    </location>
</feature>
<sequence>MTKLHGSSVARSGRVRYYMTPHVPKTASHKYQGGCKKFRKASSSDREYGSGAHRLETTPCSDLCQTSSSFQSSNISQQLEERMNETKSPFILSNYFHKCNSKKGMERLEYFDVLSENRMQRSKHDNDYCPHDARNHKKWHRNHPQDGFYQLREIFDL</sequence>
<accession>A0AA88GNC3</accession>